<accession>A0ACB9PEV7</accession>
<reference evidence="1 2" key="1">
    <citation type="journal article" date="2022" name="DNA Res.">
        <title>Chromosomal-level genome assembly of the orchid tree Bauhinia variegata (Leguminosae; Cercidoideae) supports the allotetraploid origin hypothesis of Bauhinia.</title>
        <authorList>
            <person name="Zhong Y."/>
            <person name="Chen Y."/>
            <person name="Zheng D."/>
            <person name="Pang J."/>
            <person name="Liu Y."/>
            <person name="Luo S."/>
            <person name="Meng S."/>
            <person name="Qian L."/>
            <person name="Wei D."/>
            <person name="Dai S."/>
            <person name="Zhou R."/>
        </authorList>
    </citation>
    <scope>NUCLEOTIDE SEQUENCE [LARGE SCALE GENOMIC DNA]</scope>
    <source>
        <strain evidence="1">BV-YZ2020</strain>
    </source>
</reference>
<evidence type="ECO:0000313" key="2">
    <source>
        <dbReference type="Proteomes" id="UP000828941"/>
    </source>
</evidence>
<gene>
    <name evidence="1" type="ORF">L6164_012320</name>
</gene>
<protein>
    <submittedName>
        <fullName evidence="1">Uncharacterized protein</fullName>
    </submittedName>
</protein>
<proteinExistence type="predicted"/>
<evidence type="ECO:0000313" key="1">
    <source>
        <dbReference type="EMBL" id="KAI4345170.1"/>
    </source>
</evidence>
<organism evidence="1 2">
    <name type="scientific">Bauhinia variegata</name>
    <name type="common">Purple orchid tree</name>
    <name type="synonym">Phanera variegata</name>
    <dbReference type="NCBI Taxonomy" id="167791"/>
    <lineage>
        <taxon>Eukaryota</taxon>
        <taxon>Viridiplantae</taxon>
        <taxon>Streptophyta</taxon>
        <taxon>Embryophyta</taxon>
        <taxon>Tracheophyta</taxon>
        <taxon>Spermatophyta</taxon>
        <taxon>Magnoliopsida</taxon>
        <taxon>eudicotyledons</taxon>
        <taxon>Gunneridae</taxon>
        <taxon>Pentapetalae</taxon>
        <taxon>rosids</taxon>
        <taxon>fabids</taxon>
        <taxon>Fabales</taxon>
        <taxon>Fabaceae</taxon>
        <taxon>Cercidoideae</taxon>
        <taxon>Cercideae</taxon>
        <taxon>Bauhiniinae</taxon>
        <taxon>Bauhinia</taxon>
    </lineage>
</organism>
<name>A0ACB9PEV7_BAUVA</name>
<dbReference type="EMBL" id="CM039430">
    <property type="protein sequence ID" value="KAI4345170.1"/>
    <property type="molecule type" value="Genomic_DNA"/>
</dbReference>
<keyword evidence="2" id="KW-1185">Reference proteome</keyword>
<sequence length="151" mass="16476">MDKFTRTTIFFDLFCILAVLQLPSTAGEGGQNVAQNQPEKPFLSKILLDTVSLLKNSHKNSWEKIKTVVHDLQMQFSPPNLDFRSANKAEPGHGGGDDGVKEKVTEAAGKSFDKSKEAVEDSAKSAAKVVEEVVQKTATHGSEKDESKTEL</sequence>
<comment type="caution">
    <text evidence="1">The sequence shown here is derived from an EMBL/GenBank/DDBJ whole genome shotgun (WGS) entry which is preliminary data.</text>
</comment>
<dbReference type="Proteomes" id="UP000828941">
    <property type="component" value="Chromosome 5"/>
</dbReference>